<dbReference type="InterPro" id="IPR036583">
    <property type="entry name" value="23S_rRNA_IVS_sf"/>
</dbReference>
<proteinExistence type="predicted"/>
<dbReference type="NCBIfam" id="TIGR02436">
    <property type="entry name" value="four helix bundle protein"/>
    <property type="match status" value="1"/>
</dbReference>
<sequence>MKSEFQFKFEELTIYDKAIDFGEAVYKQIQTFPKEELHLLTARFSKAADDLAVNIANGAMSNDVIEFMTCLQLAYDEAHDCIVCSTKAKLRGYISAEQDEKNRMEVTELAKMLQAYQNHLQSKHGE</sequence>
<dbReference type="Proteomes" id="UP001597459">
    <property type="component" value="Unassembled WGS sequence"/>
</dbReference>
<dbReference type="Gene3D" id="1.20.1440.60">
    <property type="entry name" value="23S rRNA-intervening sequence"/>
    <property type="match status" value="1"/>
</dbReference>
<reference evidence="2" key="1">
    <citation type="journal article" date="2019" name="Int. J. Syst. Evol. Microbiol.">
        <title>The Global Catalogue of Microorganisms (GCM) 10K type strain sequencing project: providing services to taxonomists for standard genome sequencing and annotation.</title>
        <authorList>
            <consortium name="The Broad Institute Genomics Platform"/>
            <consortium name="The Broad Institute Genome Sequencing Center for Infectious Disease"/>
            <person name="Wu L."/>
            <person name="Ma J."/>
        </authorList>
    </citation>
    <scope>NUCLEOTIDE SEQUENCE [LARGE SCALE GENOMIC DNA]</scope>
    <source>
        <strain evidence="2">KCTC 42423</strain>
    </source>
</reference>
<dbReference type="InterPro" id="IPR012657">
    <property type="entry name" value="23S_rRNA-intervening_sequence"/>
</dbReference>
<organism evidence="1 2">
    <name type="scientific">Aquimarina hainanensis</name>
    <dbReference type="NCBI Taxonomy" id="1578017"/>
    <lineage>
        <taxon>Bacteria</taxon>
        <taxon>Pseudomonadati</taxon>
        <taxon>Bacteroidota</taxon>
        <taxon>Flavobacteriia</taxon>
        <taxon>Flavobacteriales</taxon>
        <taxon>Flavobacteriaceae</taxon>
        <taxon>Aquimarina</taxon>
    </lineage>
</organism>
<comment type="caution">
    <text evidence="1">The sequence shown here is derived from an EMBL/GenBank/DDBJ whole genome shotgun (WGS) entry which is preliminary data.</text>
</comment>
<evidence type="ECO:0000313" key="1">
    <source>
        <dbReference type="EMBL" id="MFD2590906.1"/>
    </source>
</evidence>
<protein>
    <submittedName>
        <fullName evidence="1">Four helix bundle protein</fullName>
    </submittedName>
</protein>
<accession>A0ABW5N6W0</accession>
<name>A0ABW5N6W0_9FLAO</name>
<keyword evidence="2" id="KW-1185">Reference proteome</keyword>
<dbReference type="RefSeq" id="WP_176027428.1">
    <property type="nucleotide sequence ID" value="NZ_JBHSJV010000001.1"/>
</dbReference>
<dbReference type="PANTHER" id="PTHR38471:SF2">
    <property type="entry name" value="FOUR HELIX BUNDLE PROTEIN"/>
    <property type="match status" value="1"/>
</dbReference>
<gene>
    <name evidence="1" type="ORF">ACFSTE_08700</name>
</gene>
<evidence type="ECO:0000313" key="2">
    <source>
        <dbReference type="Proteomes" id="UP001597459"/>
    </source>
</evidence>
<dbReference type="Pfam" id="PF05635">
    <property type="entry name" value="23S_rRNA_IVP"/>
    <property type="match status" value="1"/>
</dbReference>
<dbReference type="EMBL" id="JBHULX010000013">
    <property type="protein sequence ID" value="MFD2590906.1"/>
    <property type="molecule type" value="Genomic_DNA"/>
</dbReference>
<dbReference type="PANTHER" id="PTHR38471">
    <property type="entry name" value="FOUR HELIX BUNDLE PROTEIN"/>
    <property type="match status" value="1"/>
</dbReference>
<dbReference type="SUPFAM" id="SSF158446">
    <property type="entry name" value="IVS-encoded protein-like"/>
    <property type="match status" value="1"/>
</dbReference>